<dbReference type="AlphaFoldDB" id="A0AAX3WXJ3"/>
<reference evidence="1" key="1">
    <citation type="submission" date="2023-05" db="EMBL/GenBank/DDBJ databases">
        <title>Comparative genomics of Bacillaceae isolates and their secondary metabolite potential.</title>
        <authorList>
            <person name="Song L."/>
            <person name="Nielsen L.J."/>
            <person name="Mohite O."/>
            <person name="Xu X."/>
            <person name="Weber T."/>
            <person name="Kovacs A.T."/>
        </authorList>
    </citation>
    <scope>NUCLEOTIDE SEQUENCE</scope>
    <source>
        <strain evidence="1">LY1</strain>
    </source>
</reference>
<evidence type="ECO:0000313" key="2">
    <source>
        <dbReference type="Proteomes" id="UP001178322"/>
    </source>
</evidence>
<sequence length="463" mass="54439">MGKSYLIYGTGSFASEIYSQYSNKLSILGFVETFKSANEFIGLPVYDSEELITFSRLNDCFFILTSKNPYSCSAMMNNLMEIGVKKEKIILDYIDDKNIYHLYPKINDKELFDELCLKFNWFLPCNSNINAEVHIYSDSIEEGIIGNIYIHNKNIELNNSFKYLVWDVEQISQLTELKCKLYIIDKNYKKDVDILSWMKMFYESLSIKSKFNIKEHSIENFRNLSRKDYKESWIFTTGPSLGRYKEFDYNKNDFKLICNNIILDDEFLNHVYPTAITIADIAVFFSECEYGINYRNKLYDNLVKYKIYCIVPEHIAYLMVINNPSIINYVIGVPVKNEQIPNIVDNNNFYITPADNIATILLMPIASGQTDTIKLIGMDGKSLKNEKLKKSSHIWNHYEQIEYDFSSIKKSYPAYFSNIDKEQYYDKHEEDLEKVLTYGERFGKKYISKTFSNYEPLKKRMED</sequence>
<gene>
    <name evidence="1" type="ORF">QNH24_03855</name>
</gene>
<name>A0AAX3WXJ3_9BACI</name>
<protein>
    <submittedName>
        <fullName evidence="1">Uncharacterized protein</fullName>
    </submittedName>
</protein>
<organism evidence="1 2">
    <name type="scientific">Lysinibacillus pakistanensis</name>
    <dbReference type="NCBI Taxonomy" id="759811"/>
    <lineage>
        <taxon>Bacteria</taxon>
        <taxon>Bacillati</taxon>
        <taxon>Bacillota</taxon>
        <taxon>Bacilli</taxon>
        <taxon>Bacillales</taxon>
        <taxon>Bacillaceae</taxon>
        <taxon>Lysinibacillus</taxon>
    </lineage>
</organism>
<evidence type="ECO:0000313" key="1">
    <source>
        <dbReference type="EMBL" id="WHY52382.1"/>
    </source>
</evidence>
<dbReference type="EMBL" id="CP126101">
    <property type="protein sequence ID" value="WHY52382.1"/>
    <property type="molecule type" value="Genomic_DNA"/>
</dbReference>
<dbReference type="RefSeq" id="WP_283870834.1">
    <property type="nucleotide sequence ID" value="NZ_CP126101.1"/>
</dbReference>
<dbReference type="Proteomes" id="UP001178322">
    <property type="component" value="Chromosome"/>
</dbReference>
<proteinExistence type="predicted"/>
<accession>A0AAX3WXJ3</accession>
<dbReference type="Gene3D" id="3.40.50.720">
    <property type="entry name" value="NAD(P)-binding Rossmann-like Domain"/>
    <property type="match status" value="1"/>
</dbReference>